<keyword evidence="3" id="KW-0804">Transcription</keyword>
<dbReference type="RefSeq" id="WP_013505437.1">
    <property type="nucleotide sequence ID" value="NC_014836.1"/>
</dbReference>
<dbReference type="KEGG" id="din:Selin_0811"/>
<name>E6W293_DESIS</name>
<evidence type="ECO:0000313" key="6">
    <source>
        <dbReference type="EMBL" id="ADU65551.1"/>
    </source>
</evidence>
<dbReference type="PANTHER" id="PTHR40661">
    <property type="match status" value="1"/>
</dbReference>
<dbReference type="CDD" id="cd06529">
    <property type="entry name" value="S24_LexA-like"/>
    <property type="match status" value="1"/>
</dbReference>
<evidence type="ECO:0000256" key="3">
    <source>
        <dbReference type="ARBA" id="ARBA00023163"/>
    </source>
</evidence>
<feature type="domain" description="Bacteriophage CI repressor N-terminal" evidence="5">
    <location>
        <begin position="9"/>
        <end position="63"/>
    </location>
</feature>
<dbReference type="HOGENOM" id="CLU_066192_1_2_0"/>
<dbReference type="InterPro" id="IPR039418">
    <property type="entry name" value="LexA-like"/>
</dbReference>
<dbReference type="Pfam" id="PF07022">
    <property type="entry name" value="Phage_CI_repr"/>
    <property type="match status" value="1"/>
</dbReference>
<dbReference type="Pfam" id="PF00717">
    <property type="entry name" value="Peptidase_S24"/>
    <property type="match status" value="1"/>
</dbReference>
<dbReference type="InterPro" id="IPR015927">
    <property type="entry name" value="Peptidase_S24_S26A/B/C"/>
</dbReference>
<dbReference type="InParanoid" id="E6W293"/>
<evidence type="ECO:0000313" key="7">
    <source>
        <dbReference type="Proteomes" id="UP000002572"/>
    </source>
</evidence>
<dbReference type="InterPro" id="IPR036286">
    <property type="entry name" value="LexA/Signal_pep-like_sf"/>
</dbReference>
<keyword evidence="1" id="KW-0805">Transcription regulation</keyword>
<organism evidence="6 7">
    <name type="scientific">Desulfurispirillum indicum (strain ATCC BAA-1389 / DSM 22839 / S5)</name>
    <dbReference type="NCBI Taxonomy" id="653733"/>
    <lineage>
        <taxon>Bacteria</taxon>
        <taxon>Pseudomonadati</taxon>
        <taxon>Chrysiogenota</taxon>
        <taxon>Chrysiogenia</taxon>
        <taxon>Chrysiogenales</taxon>
        <taxon>Chrysiogenaceae</taxon>
        <taxon>Desulfurispirillum</taxon>
    </lineage>
</organism>
<dbReference type="GO" id="GO:0045892">
    <property type="term" value="P:negative regulation of DNA-templated transcription"/>
    <property type="evidence" value="ECO:0007669"/>
    <property type="project" value="InterPro"/>
</dbReference>
<reference evidence="6 7" key="1">
    <citation type="submission" date="2010-12" db="EMBL/GenBank/DDBJ databases">
        <title>Complete sequence of Desulfurispirillum indicum S5.</title>
        <authorList>
            <consortium name="US DOE Joint Genome Institute"/>
            <person name="Lucas S."/>
            <person name="Copeland A."/>
            <person name="Lapidus A."/>
            <person name="Cheng J.-F."/>
            <person name="Goodwin L."/>
            <person name="Pitluck S."/>
            <person name="Chertkov O."/>
            <person name="Held B."/>
            <person name="Detter J.C."/>
            <person name="Han C."/>
            <person name="Tapia R."/>
            <person name="Land M."/>
            <person name="Hauser L."/>
            <person name="Kyrpides N."/>
            <person name="Ivanova N."/>
            <person name="Mikhailova N."/>
            <person name="Haggblom M."/>
            <person name="Rauschenbach I."/>
            <person name="Bini E."/>
            <person name="Woyke T."/>
        </authorList>
    </citation>
    <scope>NUCLEOTIDE SEQUENCE [LARGE SCALE GENOMIC DNA]</scope>
    <source>
        <strain evidence="7">ATCC BAA-1389 / DSM 22839 / S5</strain>
    </source>
</reference>
<evidence type="ECO:0000259" key="5">
    <source>
        <dbReference type="Pfam" id="PF07022"/>
    </source>
</evidence>
<gene>
    <name evidence="6" type="ordered locus">Selin_0811</name>
</gene>
<evidence type="ECO:0000259" key="4">
    <source>
        <dbReference type="Pfam" id="PF00717"/>
    </source>
</evidence>
<protein>
    <submittedName>
        <fullName evidence="6">CI repressor</fullName>
    </submittedName>
</protein>
<dbReference type="PANTHER" id="PTHR40661:SF3">
    <property type="entry name" value="FELS-1 PROPHAGE TRANSCRIPTIONAL REGULATOR"/>
    <property type="match status" value="1"/>
</dbReference>
<proteinExistence type="predicted"/>
<dbReference type="GO" id="GO:0003677">
    <property type="term" value="F:DNA binding"/>
    <property type="evidence" value="ECO:0007669"/>
    <property type="project" value="UniProtKB-KW"/>
</dbReference>
<feature type="domain" description="Peptidase S24/S26A/S26B/S26C" evidence="4">
    <location>
        <begin position="129"/>
        <end position="208"/>
    </location>
</feature>
<dbReference type="SUPFAM" id="SSF51306">
    <property type="entry name" value="LexA/Signal peptidase"/>
    <property type="match status" value="1"/>
</dbReference>
<dbReference type="Gene3D" id="2.10.109.10">
    <property type="entry name" value="Umud Fragment, subunit A"/>
    <property type="match status" value="1"/>
</dbReference>
<dbReference type="Gene3D" id="1.10.260.40">
    <property type="entry name" value="lambda repressor-like DNA-binding domains"/>
    <property type="match status" value="1"/>
</dbReference>
<dbReference type="InterPro" id="IPR010744">
    <property type="entry name" value="Phage_CI_N"/>
</dbReference>
<dbReference type="eggNOG" id="COG2932">
    <property type="taxonomic scope" value="Bacteria"/>
</dbReference>
<dbReference type="Proteomes" id="UP000002572">
    <property type="component" value="Chromosome"/>
</dbReference>
<dbReference type="OrthoDB" id="5363392at2"/>
<sequence length="224" mass="24814">MVPFNGAWSRIQQLTGLSTQAELADALGINPASVSGAKKRGFFPLEWMLKIALDYQVSMDALIGISEHGQMVGVSAFQAKTAAILSGKPSREENELLYEYEHSPIDDRTLETVVSPHSKDQLLQAIGFSTETMAIVRAHCDSMEPTIRKGDLMVVDRSCTAIETNGIYVFQAKQNLIIKRVELLLNGFLRFFSDNPAYPSERVHPEQLSAEDIFGLVVWKGGRI</sequence>
<evidence type="ECO:0000256" key="1">
    <source>
        <dbReference type="ARBA" id="ARBA00023015"/>
    </source>
</evidence>
<keyword evidence="2" id="KW-0238">DNA-binding</keyword>
<dbReference type="AlphaFoldDB" id="E6W293"/>
<accession>E6W293</accession>
<dbReference type="EMBL" id="CP002432">
    <property type="protein sequence ID" value="ADU65551.1"/>
    <property type="molecule type" value="Genomic_DNA"/>
</dbReference>
<dbReference type="InterPro" id="IPR010982">
    <property type="entry name" value="Lambda_DNA-bd_dom_sf"/>
</dbReference>
<keyword evidence="7" id="KW-1185">Reference proteome</keyword>
<dbReference type="STRING" id="653733.Selin_0811"/>
<evidence type="ECO:0000256" key="2">
    <source>
        <dbReference type="ARBA" id="ARBA00023125"/>
    </source>
</evidence>